<dbReference type="InterPro" id="IPR011335">
    <property type="entry name" value="Restrct_endonuc-II-like"/>
</dbReference>
<feature type="domain" description="Putative restriction endonuclease" evidence="1">
    <location>
        <begin position="32"/>
        <end position="176"/>
    </location>
</feature>
<name>A0A4V3JSG7_9LEPT</name>
<accession>A0A4V3JSG7</accession>
<organism evidence="2 3">
    <name type="scientific">Leptospira sarikeiensis</name>
    <dbReference type="NCBI Taxonomy" id="2484943"/>
    <lineage>
        <taxon>Bacteria</taxon>
        <taxon>Pseudomonadati</taxon>
        <taxon>Spirochaetota</taxon>
        <taxon>Spirochaetia</taxon>
        <taxon>Leptospirales</taxon>
        <taxon>Leptospiraceae</taxon>
        <taxon>Leptospira</taxon>
    </lineage>
</organism>
<evidence type="ECO:0000259" key="1">
    <source>
        <dbReference type="Pfam" id="PF05685"/>
    </source>
</evidence>
<dbReference type="RefSeq" id="WP_135647878.1">
    <property type="nucleotide sequence ID" value="NZ_RQGF01000007.1"/>
</dbReference>
<keyword evidence="2" id="KW-0378">Hydrolase</keyword>
<dbReference type="GO" id="GO:0004519">
    <property type="term" value="F:endonuclease activity"/>
    <property type="evidence" value="ECO:0007669"/>
    <property type="project" value="UniProtKB-KW"/>
</dbReference>
<dbReference type="InterPro" id="IPR012296">
    <property type="entry name" value="Nuclease_put_TT1808"/>
</dbReference>
<proteinExistence type="predicted"/>
<evidence type="ECO:0000313" key="3">
    <source>
        <dbReference type="Proteomes" id="UP000297762"/>
    </source>
</evidence>
<keyword evidence="2" id="KW-0255">Endonuclease</keyword>
<dbReference type="InterPro" id="IPR008538">
    <property type="entry name" value="Uma2"/>
</dbReference>
<dbReference type="OrthoDB" id="9808428at2"/>
<protein>
    <submittedName>
        <fullName evidence="2">Uma2 family endonuclease</fullName>
    </submittedName>
</protein>
<dbReference type="EMBL" id="RQGF01000007">
    <property type="protein sequence ID" value="TGL64685.1"/>
    <property type="molecule type" value="Genomic_DNA"/>
</dbReference>
<dbReference type="PANTHER" id="PTHR34107:SF4">
    <property type="entry name" value="SLL1222 PROTEIN"/>
    <property type="match status" value="1"/>
</dbReference>
<evidence type="ECO:0000313" key="2">
    <source>
        <dbReference type="EMBL" id="TGL64685.1"/>
    </source>
</evidence>
<sequence>MTNHYAYPYNFQMPPVTLEVHPRFHQLRVDLDSYKNLEDDGFRYDMVDGVLYVAPSPFYRHNSIQGDFIFSLRTFLRNDPSIRIISDVDVFFPDGEDVLRPDVSLLLSENPAKTEKWIEGIPDLIAEIHSPSTKKSDLGRKAERYLRLGVKEYWLLDPDLSTVQVWENSKGRWIKHKDGKSRLFLGFSFRFEK</sequence>
<dbReference type="SUPFAM" id="SSF52980">
    <property type="entry name" value="Restriction endonuclease-like"/>
    <property type="match status" value="1"/>
</dbReference>
<dbReference type="Gene3D" id="3.90.1570.10">
    <property type="entry name" value="tt1808, chain A"/>
    <property type="match status" value="1"/>
</dbReference>
<gene>
    <name evidence="2" type="ORF">EHQ64_02215</name>
</gene>
<reference evidence="2" key="1">
    <citation type="journal article" date="2019" name="PLoS Negl. Trop. Dis.">
        <title>Revisiting the worldwide diversity of Leptospira species in the environment.</title>
        <authorList>
            <person name="Vincent A.T."/>
            <person name="Schiettekatte O."/>
            <person name="Bourhy P."/>
            <person name="Veyrier F.J."/>
            <person name="Picardeau M."/>
        </authorList>
    </citation>
    <scope>NUCLEOTIDE SEQUENCE [LARGE SCALE GENOMIC DNA]</scope>
    <source>
        <strain evidence="2">201702455</strain>
    </source>
</reference>
<dbReference type="AlphaFoldDB" id="A0A4V3JSG7"/>
<keyword evidence="2" id="KW-0540">Nuclease</keyword>
<dbReference type="CDD" id="cd06260">
    <property type="entry name" value="DUF820-like"/>
    <property type="match status" value="1"/>
</dbReference>
<dbReference type="Proteomes" id="UP000297762">
    <property type="component" value="Unassembled WGS sequence"/>
</dbReference>
<dbReference type="PANTHER" id="PTHR34107">
    <property type="entry name" value="SLL0198 PROTEIN-RELATED"/>
    <property type="match status" value="1"/>
</dbReference>
<keyword evidence="3" id="KW-1185">Reference proteome</keyword>
<dbReference type="Pfam" id="PF05685">
    <property type="entry name" value="Uma2"/>
    <property type="match status" value="1"/>
</dbReference>
<comment type="caution">
    <text evidence="2">The sequence shown here is derived from an EMBL/GenBank/DDBJ whole genome shotgun (WGS) entry which is preliminary data.</text>
</comment>